<gene>
    <name evidence="1" type="ORF">P5673_024394</name>
</gene>
<protein>
    <submittedName>
        <fullName evidence="1">Uncharacterized protein</fullName>
    </submittedName>
</protein>
<keyword evidence="2" id="KW-1185">Reference proteome</keyword>
<reference evidence="1" key="2">
    <citation type="journal article" date="2023" name="Science">
        <title>Genomic signatures of disease resistance in endangered staghorn corals.</title>
        <authorList>
            <person name="Vollmer S.V."/>
            <person name="Selwyn J.D."/>
            <person name="Despard B.A."/>
            <person name="Roesel C.L."/>
        </authorList>
    </citation>
    <scope>NUCLEOTIDE SEQUENCE</scope>
    <source>
        <strain evidence="1">K2</strain>
    </source>
</reference>
<evidence type="ECO:0000313" key="1">
    <source>
        <dbReference type="EMBL" id="KAK2554052.1"/>
    </source>
</evidence>
<comment type="caution">
    <text evidence="1">The sequence shown here is derived from an EMBL/GenBank/DDBJ whole genome shotgun (WGS) entry which is preliminary data.</text>
</comment>
<organism evidence="1 2">
    <name type="scientific">Acropora cervicornis</name>
    <name type="common">Staghorn coral</name>
    <dbReference type="NCBI Taxonomy" id="6130"/>
    <lineage>
        <taxon>Eukaryota</taxon>
        <taxon>Metazoa</taxon>
        <taxon>Cnidaria</taxon>
        <taxon>Anthozoa</taxon>
        <taxon>Hexacorallia</taxon>
        <taxon>Scleractinia</taxon>
        <taxon>Astrocoeniina</taxon>
        <taxon>Acroporidae</taxon>
        <taxon>Acropora</taxon>
    </lineage>
</organism>
<dbReference type="Proteomes" id="UP001249851">
    <property type="component" value="Unassembled WGS sequence"/>
</dbReference>
<dbReference type="EMBL" id="JARQWQ010000072">
    <property type="protein sequence ID" value="KAK2554052.1"/>
    <property type="molecule type" value="Genomic_DNA"/>
</dbReference>
<reference evidence="1" key="1">
    <citation type="journal article" date="2023" name="G3 (Bethesda)">
        <title>Whole genome assembly and annotation of the endangered Caribbean coral Acropora cervicornis.</title>
        <authorList>
            <person name="Selwyn J.D."/>
            <person name="Vollmer S.V."/>
        </authorList>
    </citation>
    <scope>NUCLEOTIDE SEQUENCE</scope>
    <source>
        <strain evidence="1">K2</strain>
    </source>
</reference>
<accession>A0AAD9Q3G2</accession>
<proteinExistence type="predicted"/>
<dbReference type="AlphaFoldDB" id="A0AAD9Q3G2"/>
<evidence type="ECO:0000313" key="2">
    <source>
        <dbReference type="Proteomes" id="UP001249851"/>
    </source>
</evidence>
<name>A0AAD9Q3G2_ACRCE</name>
<sequence>MENAVIVNQNPNRKNIAYSVQAVSGGANNTFTPFIEDLRKNGTSSERVIIYCQTIKVISHVYGVFKGDLGGDMYVTQGDPKSSMSSSLSKPALQEREVTCNQRKKLHAKLEYLKTSFSKDILDIASVKNAALFTSPELLSGFGATQIHQNLFSVADVHKYMDIWDPSVATELMVAIEQILTVTIKLDQTALEATVPLNPCLLGASSNDSMPKKWNAAATMSASRTRLMNLLHCAGLQCESVTTSLQFTRFRNAKREVLSEADPPFLSIARNKTLQVPQDINHIFAFVFILEKDSKKYHLTCLAVFPILRVNPVMYCTRLMALSRCFNTTAAAFVRAAESSFLPVPDNNTLSLLYLQISSIRRFDCNKLLLEDRIGHRLFGNVYTADYQAPGTTTTEMVVVMKMLNAPDLE</sequence>